<gene>
    <name evidence="12" type="ORF">ORJ04_00300</name>
</gene>
<evidence type="ECO:0000256" key="8">
    <source>
        <dbReference type="ARBA" id="ARBA00037071"/>
    </source>
</evidence>
<dbReference type="EC" id="5.2.1.8" evidence="10"/>
<comment type="function">
    <text evidence="8">Also involved in hydrogenase metallocenter assembly, probably by participating in the nickel insertion step. This function in hydrogenase biosynthesis requires chaperone activity and the presence of the metal-binding domain, but not PPIase activity.</text>
</comment>
<dbReference type="Gene3D" id="3.10.50.40">
    <property type="match status" value="1"/>
</dbReference>
<evidence type="ECO:0000256" key="3">
    <source>
        <dbReference type="ARBA" id="ARBA00006577"/>
    </source>
</evidence>
<dbReference type="Proteomes" id="UP001231109">
    <property type="component" value="Unassembled WGS sequence"/>
</dbReference>
<evidence type="ECO:0000256" key="4">
    <source>
        <dbReference type="ARBA" id="ARBA00022490"/>
    </source>
</evidence>
<organism evidence="12 13">
    <name type="scientific">Rheinheimera baltica</name>
    <dbReference type="NCBI Taxonomy" id="67576"/>
    <lineage>
        <taxon>Bacteria</taxon>
        <taxon>Pseudomonadati</taxon>
        <taxon>Pseudomonadota</taxon>
        <taxon>Gammaproteobacteria</taxon>
        <taxon>Chromatiales</taxon>
        <taxon>Chromatiaceae</taxon>
        <taxon>Rheinheimera</taxon>
    </lineage>
</organism>
<feature type="domain" description="PPIase FKBP-type" evidence="11">
    <location>
        <begin position="6"/>
        <end position="109"/>
    </location>
</feature>
<comment type="similarity">
    <text evidence="3 10">Belongs to the FKBP-type PPIase family.</text>
</comment>
<sequence>MQISDNSVVQFHYTLTDVSNGGATELESSNGSHPLLYLHGHEQMLPALEQALTGKAAGDKLDITLTPAQAYGERDENAIQSMQVKHLMGAKKWQPGMTAVVQTEQGQRQVTIVKVGMFKADVDTNHPLAGKTLQFAIEILSVREASAEEVAHGHAHGEGGHHHH</sequence>
<dbReference type="RefSeq" id="WP_305972991.1">
    <property type="nucleotide sequence ID" value="NZ_JAPJDY010000001.1"/>
</dbReference>
<reference evidence="12 13" key="1">
    <citation type="submission" date="2022-11" db="EMBL/GenBank/DDBJ databases">
        <title>Viruses from the air-sea interface of a natural surface slick.</title>
        <authorList>
            <person name="Rahlff J."/>
            <person name="Holmfeldt K."/>
        </authorList>
    </citation>
    <scope>NUCLEOTIDE SEQUENCE [LARGE SCALE GENOMIC DNA]</scope>
    <source>
        <strain evidence="12 13">SMS4</strain>
    </source>
</reference>
<comment type="catalytic activity">
    <reaction evidence="1 9 10">
        <text>[protein]-peptidylproline (omega=180) = [protein]-peptidylproline (omega=0)</text>
        <dbReference type="Rhea" id="RHEA:16237"/>
        <dbReference type="Rhea" id="RHEA-COMP:10747"/>
        <dbReference type="Rhea" id="RHEA-COMP:10748"/>
        <dbReference type="ChEBI" id="CHEBI:83833"/>
        <dbReference type="ChEBI" id="CHEBI:83834"/>
        <dbReference type="EC" id="5.2.1.8"/>
    </reaction>
</comment>
<dbReference type="InterPro" id="IPR001179">
    <property type="entry name" value="PPIase_FKBP_dom"/>
</dbReference>
<evidence type="ECO:0000313" key="12">
    <source>
        <dbReference type="EMBL" id="MDP5134387.1"/>
    </source>
</evidence>
<keyword evidence="4" id="KW-0963">Cytoplasm</keyword>
<dbReference type="PANTHER" id="PTHR47861">
    <property type="entry name" value="FKBP-TYPE PEPTIDYL-PROLYL CIS-TRANS ISOMERASE SLYD"/>
    <property type="match status" value="1"/>
</dbReference>
<evidence type="ECO:0000256" key="6">
    <source>
        <dbReference type="ARBA" id="ARBA00023186"/>
    </source>
</evidence>
<evidence type="ECO:0000256" key="2">
    <source>
        <dbReference type="ARBA" id="ARBA00004496"/>
    </source>
</evidence>
<accession>A0ABT9HTD8</accession>
<evidence type="ECO:0000256" key="1">
    <source>
        <dbReference type="ARBA" id="ARBA00000971"/>
    </source>
</evidence>
<comment type="caution">
    <text evidence="12">The sequence shown here is derived from an EMBL/GenBank/DDBJ whole genome shotgun (WGS) entry which is preliminary data.</text>
</comment>
<dbReference type="GO" id="GO:0016853">
    <property type="term" value="F:isomerase activity"/>
    <property type="evidence" value="ECO:0007669"/>
    <property type="project" value="UniProtKB-KW"/>
</dbReference>
<dbReference type="PANTHER" id="PTHR47861:SF3">
    <property type="entry name" value="FKBP-TYPE PEPTIDYL-PROLYL CIS-TRANS ISOMERASE SLYD"/>
    <property type="match status" value="1"/>
</dbReference>
<evidence type="ECO:0000256" key="7">
    <source>
        <dbReference type="ARBA" id="ARBA00023235"/>
    </source>
</evidence>
<protein>
    <recommendedName>
        <fullName evidence="10">Peptidyl-prolyl cis-trans isomerase</fullName>
        <ecNumber evidence="10">5.2.1.8</ecNumber>
    </recommendedName>
</protein>
<keyword evidence="13" id="KW-1185">Reference proteome</keyword>
<name>A0ABT9HTD8_9GAMM</name>
<keyword evidence="7 9" id="KW-0413">Isomerase</keyword>
<dbReference type="InterPro" id="IPR046357">
    <property type="entry name" value="PPIase_dom_sf"/>
</dbReference>
<evidence type="ECO:0000256" key="10">
    <source>
        <dbReference type="RuleBase" id="RU003915"/>
    </source>
</evidence>
<evidence type="ECO:0000259" key="11">
    <source>
        <dbReference type="PROSITE" id="PS50059"/>
    </source>
</evidence>
<evidence type="ECO:0000256" key="9">
    <source>
        <dbReference type="PROSITE-ProRule" id="PRU00277"/>
    </source>
</evidence>
<dbReference type="EMBL" id="JAPJDZ010000001">
    <property type="protein sequence ID" value="MDP5134387.1"/>
    <property type="molecule type" value="Genomic_DNA"/>
</dbReference>
<evidence type="ECO:0000313" key="13">
    <source>
        <dbReference type="Proteomes" id="UP001231109"/>
    </source>
</evidence>
<comment type="subcellular location">
    <subcellularLocation>
        <location evidence="2">Cytoplasm</location>
    </subcellularLocation>
</comment>
<proteinExistence type="inferred from homology"/>
<dbReference type="Pfam" id="PF00254">
    <property type="entry name" value="FKBP_C"/>
    <property type="match status" value="1"/>
</dbReference>
<evidence type="ECO:0000256" key="5">
    <source>
        <dbReference type="ARBA" id="ARBA00023110"/>
    </source>
</evidence>
<dbReference type="SUPFAM" id="SSF54534">
    <property type="entry name" value="FKBP-like"/>
    <property type="match status" value="1"/>
</dbReference>
<keyword evidence="5 9" id="KW-0697">Rotamase</keyword>
<dbReference type="PROSITE" id="PS50059">
    <property type="entry name" value="FKBP_PPIASE"/>
    <property type="match status" value="1"/>
</dbReference>
<keyword evidence="6" id="KW-0143">Chaperone</keyword>